<feature type="compositionally biased region" description="Basic and acidic residues" evidence="2">
    <location>
        <begin position="7"/>
        <end position="17"/>
    </location>
</feature>
<feature type="domain" description="Lsr2 DNA-binding" evidence="3">
    <location>
        <begin position="27"/>
        <end position="61"/>
    </location>
</feature>
<dbReference type="Pfam" id="PF23359">
    <property type="entry name" value="Lsr2_DNA-bd"/>
    <property type="match status" value="1"/>
</dbReference>
<proteinExistence type="predicted"/>
<name>A0A1C5ABB2_MICEC</name>
<dbReference type="AlphaFoldDB" id="A0A1C5ABB2"/>
<dbReference type="InParanoid" id="A0A1C5ABB2"/>
<dbReference type="Gene3D" id="4.10.320.10">
    <property type="entry name" value="E3-binding domain"/>
    <property type="match status" value="1"/>
</dbReference>
<dbReference type="InterPro" id="IPR055370">
    <property type="entry name" value="Lsr2_DNA-bd"/>
</dbReference>
<evidence type="ECO:0000313" key="5">
    <source>
        <dbReference type="Proteomes" id="UP000198253"/>
    </source>
</evidence>
<dbReference type="Proteomes" id="UP000198253">
    <property type="component" value="Chromosome I"/>
</dbReference>
<keyword evidence="5" id="KW-1185">Reference proteome</keyword>
<sequence>MTAQHRARIETRERTVNETETTTTETAATPKEVRAWAKANGHNIGDRGRVSQAIKDAFTAATDRQVA</sequence>
<reference evidence="5" key="1">
    <citation type="submission" date="2016-06" db="EMBL/GenBank/DDBJ databases">
        <authorList>
            <person name="Varghese N."/>
            <person name="Submissions Spin"/>
        </authorList>
    </citation>
    <scope>NUCLEOTIDE SEQUENCE [LARGE SCALE GENOMIC DNA]</scope>
    <source>
        <strain evidence="5">DSM 43816</strain>
    </source>
</reference>
<organism evidence="4 5">
    <name type="scientific">Micromonospora echinospora</name>
    <name type="common">Micromonospora purpurea</name>
    <dbReference type="NCBI Taxonomy" id="1877"/>
    <lineage>
        <taxon>Bacteria</taxon>
        <taxon>Bacillati</taxon>
        <taxon>Actinomycetota</taxon>
        <taxon>Actinomycetes</taxon>
        <taxon>Micromonosporales</taxon>
        <taxon>Micromonosporaceae</taxon>
        <taxon>Micromonospora</taxon>
    </lineage>
</organism>
<dbReference type="GO" id="GO:0003677">
    <property type="term" value="F:DNA binding"/>
    <property type="evidence" value="ECO:0007669"/>
    <property type="project" value="UniProtKB-KW"/>
</dbReference>
<dbReference type="RefSeq" id="WP_269148461.1">
    <property type="nucleotide sequence ID" value="NZ_LT607413.1"/>
</dbReference>
<dbReference type="EMBL" id="LT607413">
    <property type="protein sequence ID" value="SCF42495.1"/>
    <property type="molecule type" value="Genomic_DNA"/>
</dbReference>
<dbReference type="GO" id="GO:0016746">
    <property type="term" value="F:acyltransferase activity"/>
    <property type="evidence" value="ECO:0007669"/>
    <property type="project" value="InterPro"/>
</dbReference>
<protein>
    <submittedName>
        <fullName evidence="4">Lsr2 protein</fullName>
    </submittedName>
</protein>
<keyword evidence="1" id="KW-0238">DNA-binding</keyword>
<accession>A0A1C5ABB2</accession>
<dbReference type="InterPro" id="IPR036625">
    <property type="entry name" value="E3-bd_dom_sf"/>
</dbReference>
<gene>
    <name evidence="4" type="ORF">GA0070618_6668</name>
</gene>
<evidence type="ECO:0000256" key="2">
    <source>
        <dbReference type="SAM" id="MobiDB-lite"/>
    </source>
</evidence>
<evidence type="ECO:0000313" key="4">
    <source>
        <dbReference type="EMBL" id="SCF42495.1"/>
    </source>
</evidence>
<feature type="region of interest" description="Disordered" evidence="2">
    <location>
        <begin position="1"/>
        <end position="26"/>
    </location>
</feature>
<evidence type="ECO:0000259" key="3">
    <source>
        <dbReference type="Pfam" id="PF23359"/>
    </source>
</evidence>
<evidence type="ECO:0000256" key="1">
    <source>
        <dbReference type="ARBA" id="ARBA00023125"/>
    </source>
</evidence>